<evidence type="ECO:0000256" key="3">
    <source>
        <dbReference type="ARBA" id="ARBA00004659"/>
    </source>
</evidence>
<organism evidence="13 14">
    <name type="scientific">Peiella sedimenti</name>
    <dbReference type="NCBI Taxonomy" id="3061083"/>
    <lineage>
        <taxon>Bacteria</taxon>
        <taxon>Pseudomonadati</taxon>
        <taxon>Pseudomonadota</taxon>
        <taxon>Alphaproteobacteria</taxon>
        <taxon>Caulobacterales</taxon>
        <taxon>Caulobacteraceae</taxon>
        <taxon>Peiella</taxon>
    </lineage>
</organism>
<protein>
    <recommendedName>
        <fullName evidence="6 11">Adenine phosphoribosyltransferase</fullName>
        <shortName evidence="11">APRT</shortName>
        <ecNumber evidence="6 11">2.4.2.7</ecNumber>
    </recommendedName>
</protein>
<feature type="domain" description="Phosphoribosyltransferase" evidence="12">
    <location>
        <begin position="35"/>
        <end position="146"/>
    </location>
</feature>
<evidence type="ECO:0000313" key="14">
    <source>
        <dbReference type="Proteomes" id="UP001169063"/>
    </source>
</evidence>
<dbReference type="GO" id="GO:0003999">
    <property type="term" value="F:adenine phosphoribosyltransferase activity"/>
    <property type="evidence" value="ECO:0007669"/>
    <property type="project" value="UniProtKB-EC"/>
</dbReference>
<dbReference type="NCBIfam" id="NF002636">
    <property type="entry name" value="PRK02304.1-5"/>
    <property type="match status" value="1"/>
</dbReference>
<evidence type="ECO:0000256" key="8">
    <source>
        <dbReference type="ARBA" id="ARBA00022676"/>
    </source>
</evidence>
<keyword evidence="7 11" id="KW-0963">Cytoplasm</keyword>
<evidence type="ECO:0000256" key="6">
    <source>
        <dbReference type="ARBA" id="ARBA00011893"/>
    </source>
</evidence>
<dbReference type="Pfam" id="PF00156">
    <property type="entry name" value="Pribosyltran"/>
    <property type="match status" value="1"/>
</dbReference>
<dbReference type="EMBL" id="JAUKTR010000002">
    <property type="protein sequence ID" value="MDO1559010.1"/>
    <property type="molecule type" value="Genomic_DNA"/>
</dbReference>
<gene>
    <name evidence="11" type="primary">apt</name>
    <name evidence="13" type="ORF">Q0812_06160</name>
</gene>
<dbReference type="PANTHER" id="PTHR11776">
    <property type="entry name" value="ADENINE PHOSPHORIBOSYLTRANSFERASE"/>
    <property type="match status" value="1"/>
</dbReference>
<comment type="similarity">
    <text evidence="4 11">Belongs to the purine/pyrimidine phosphoribosyltransferase family.</text>
</comment>
<dbReference type="NCBIfam" id="NF002634">
    <property type="entry name" value="PRK02304.1-3"/>
    <property type="match status" value="1"/>
</dbReference>
<sequence>MKLEDHIRTIPDHPKPGIMFRDVTTLMAAPEAFAETIRRLAEPYSGKVDAVAGIEARGFIFGAPVAVALGVGFIPLRKPGKLPYATSSVEYELEYGTDALHMHTDACGHPDRVLVIDDLIATGGTALAAIKLLRDAGAVVEHAAFVVDLPDLPGAGRLREAGVEVRALCAFGGH</sequence>
<evidence type="ECO:0000256" key="1">
    <source>
        <dbReference type="ARBA" id="ARBA00000868"/>
    </source>
</evidence>
<evidence type="ECO:0000256" key="11">
    <source>
        <dbReference type="HAMAP-Rule" id="MF_00004"/>
    </source>
</evidence>
<dbReference type="CDD" id="cd06223">
    <property type="entry name" value="PRTases_typeI"/>
    <property type="match status" value="1"/>
</dbReference>
<dbReference type="InterPro" id="IPR050120">
    <property type="entry name" value="Adenine_PRTase"/>
</dbReference>
<dbReference type="InterPro" id="IPR005764">
    <property type="entry name" value="Ade_phspho_trans"/>
</dbReference>
<dbReference type="Proteomes" id="UP001169063">
    <property type="component" value="Unassembled WGS sequence"/>
</dbReference>
<keyword evidence="9 11" id="KW-0808">Transferase</keyword>
<dbReference type="PANTHER" id="PTHR11776:SF7">
    <property type="entry name" value="PHOSPHORIBOSYLTRANSFERASE DOMAIN-CONTAINING PROTEIN"/>
    <property type="match status" value="1"/>
</dbReference>
<evidence type="ECO:0000256" key="10">
    <source>
        <dbReference type="ARBA" id="ARBA00022726"/>
    </source>
</evidence>
<evidence type="ECO:0000256" key="4">
    <source>
        <dbReference type="ARBA" id="ARBA00008391"/>
    </source>
</evidence>
<dbReference type="HAMAP" id="MF_00004">
    <property type="entry name" value="Aden_phosphoribosyltr"/>
    <property type="match status" value="1"/>
</dbReference>
<dbReference type="InterPro" id="IPR000836">
    <property type="entry name" value="PRTase_dom"/>
</dbReference>
<dbReference type="InterPro" id="IPR029057">
    <property type="entry name" value="PRTase-like"/>
</dbReference>
<keyword evidence="10 11" id="KW-0660">Purine salvage</keyword>
<keyword evidence="8 11" id="KW-0328">Glycosyltransferase</keyword>
<reference evidence="13" key="1">
    <citation type="submission" date="2023-07" db="EMBL/GenBank/DDBJ databases">
        <title>Brevundimonas soil sp. nov., isolated from the soil of chemical plant.</title>
        <authorList>
            <person name="Wu N."/>
        </authorList>
    </citation>
    <scope>NUCLEOTIDE SEQUENCE</scope>
    <source>
        <strain evidence="13">XZ-24</strain>
    </source>
</reference>
<comment type="caution">
    <text evidence="13">The sequence shown here is derived from an EMBL/GenBank/DDBJ whole genome shotgun (WGS) entry which is preliminary data.</text>
</comment>
<dbReference type="NCBIfam" id="TIGR01090">
    <property type="entry name" value="apt"/>
    <property type="match status" value="1"/>
</dbReference>
<evidence type="ECO:0000256" key="5">
    <source>
        <dbReference type="ARBA" id="ARBA00011738"/>
    </source>
</evidence>
<name>A0ABT8SLI7_9CAUL</name>
<evidence type="ECO:0000259" key="12">
    <source>
        <dbReference type="Pfam" id="PF00156"/>
    </source>
</evidence>
<comment type="subcellular location">
    <subcellularLocation>
        <location evidence="2 11">Cytoplasm</location>
    </subcellularLocation>
</comment>
<evidence type="ECO:0000256" key="9">
    <source>
        <dbReference type="ARBA" id="ARBA00022679"/>
    </source>
</evidence>
<keyword evidence="14" id="KW-1185">Reference proteome</keyword>
<dbReference type="RefSeq" id="WP_302109439.1">
    <property type="nucleotide sequence ID" value="NZ_JAUKTR010000002.1"/>
</dbReference>
<dbReference type="SUPFAM" id="SSF53271">
    <property type="entry name" value="PRTase-like"/>
    <property type="match status" value="1"/>
</dbReference>
<evidence type="ECO:0000256" key="7">
    <source>
        <dbReference type="ARBA" id="ARBA00022490"/>
    </source>
</evidence>
<dbReference type="Gene3D" id="3.40.50.2020">
    <property type="match status" value="1"/>
</dbReference>
<proteinExistence type="inferred from homology"/>
<dbReference type="EC" id="2.4.2.7" evidence="6 11"/>
<evidence type="ECO:0000313" key="13">
    <source>
        <dbReference type="EMBL" id="MDO1559010.1"/>
    </source>
</evidence>
<comment type="subunit">
    <text evidence="5 11">Homodimer.</text>
</comment>
<comment type="function">
    <text evidence="11">Catalyzes a salvage reaction resulting in the formation of AMP, that is energically less costly than de novo synthesis.</text>
</comment>
<comment type="pathway">
    <text evidence="3 11">Purine metabolism; AMP biosynthesis via salvage pathway; AMP from adenine: step 1/1.</text>
</comment>
<comment type="catalytic activity">
    <reaction evidence="1 11">
        <text>AMP + diphosphate = 5-phospho-alpha-D-ribose 1-diphosphate + adenine</text>
        <dbReference type="Rhea" id="RHEA:16609"/>
        <dbReference type="ChEBI" id="CHEBI:16708"/>
        <dbReference type="ChEBI" id="CHEBI:33019"/>
        <dbReference type="ChEBI" id="CHEBI:58017"/>
        <dbReference type="ChEBI" id="CHEBI:456215"/>
        <dbReference type="EC" id="2.4.2.7"/>
    </reaction>
</comment>
<accession>A0ABT8SLI7</accession>
<evidence type="ECO:0000256" key="2">
    <source>
        <dbReference type="ARBA" id="ARBA00004496"/>
    </source>
</evidence>